<protein>
    <submittedName>
        <fullName evidence="2">Uncharacterized protein</fullName>
    </submittedName>
</protein>
<gene>
    <name evidence="2" type="ORF">METZ01_LOCUS324407</name>
</gene>
<evidence type="ECO:0000256" key="1">
    <source>
        <dbReference type="SAM" id="MobiDB-lite"/>
    </source>
</evidence>
<organism evidence="2">
    <name type="scientific">marine metagenome</name>
    <dbReference type="NCBI Taxonomy" id="408172"/>
    <lineage>
        <taxon>unclassified sequences</taxon>
        <taxon>metagenomes</taxon>
        <taxon>ecological metagenomes</taxon>
    </lineage>
</organism>
<sequence length="31" mass="3417">MVWNKTAIPSGSGPRGRRGRISTDGIYLWPS</sequence>
<proteinExistence type="predicted"/>
<reference evidence="2" key="1">
    <citation type="submission" date="2018-05" db="EMBL/GenBank/DDBJ databases">
        <authorList>
            <person name="Lanie J.A."/>
            <person name="Ng W.-L."/>
            <person name="Kazmierczak K.M."/>
            <person name="Andrzejewski T.M."/>
            <person name="Davidsen T.M."/>
            <person name="Wayne K.J."/>
            <person name="Tettelin H."/>
            <person name="Glass J.I."/>
            <person name="Rusch D."/>
            <person name="Podicherti R."/>
            <person name="Tsui H.-C.T."/>
            <person name="Winkler M.E."/>
        </authorList>
    </citation>
    <scope>NUCLEOTIDE SEQUENCE</scope>
</reference>
<dbReference type="AlphaFoldDB" id="A0A382PDS4"/>
<feature type="region of interest" description="Disordered" evidence="1">
    <location>
        <begin position="1"/>
        <end position="24"/>
    </location>
</feature>
<feature type="non-terminal residue" evidence="2">
    <location>
        <position position="31"/>
    </location>
</feature>
<dbReference type="EMBL" id="UINC01106710">
    <property type="protein sequence ID" value="SVC71553.1"/>
    <property type="molecule type" value="Genomic_DNA"/>
</dbReference>
<accession>A0A382PDS4</accession>
<evidence type="ECO:0000313" key="2">
    <source>
        <dbReference type="EMBL" id="SVC71553.1"/>
    </source>
</evidence>
<name>A0A382PDS4_9ZZZZ</name>